<dbReference type="InterPro" id="IPR001131">
    <property type="entry name" value="Peptidase_M24B_aminopep-P_CS"/>
</dbReference>
<dbReference type="InterPro" id="IPR050659">
    <property type="entry name" value="Peptidase_M24B"/>
</dbReference>
<dbReference type="InterPro" id="IPR000587">
    <property type="entry name" value="Creatinase_N"/>
</dbReference>
<protein>
    <recommendedName>
        <fullName evidence="8">Aminopeptidase P family protein</fullName>
    </recommendedName>
</protein>
<dbReference type="GO" id="GO:0046872">
    <property type="term" value="F:metal ion binding"/>
    <property type="evidence" value="ECO:0007669"/>
    <property type="project" value="UniProtKB-KW"/>
</dbReference>
<keyword evidence="1 3" id="KW-0479">Metal-binding</keyword>
<evidence type="ECO:0000256" key="2">
    <source>
        <dbReference type="ARBA" id="ARBA00022801"/>
    </source>
</evidence>
<organism evidence="6 7">
    <name type="scientific">Zestosphaera tikiterensis</name>
    <dbReference type="NCBI Taxonomy" id="1973259"/>
    <lineage>
        <taxon>Archaea</taxon>
        <taxon>Thermoproteota</taxon>
        <taxon>Thermoprotei</taxon>
        <taxon>Desulfurococcales</taxon>
        <taxon>Desulfurococcaceae</taxon>
        <taxon>Zestosphaera</taxon>
    </lineage>
</organism>
<feature type="domain" description="Peptidase M24" evidence="4">
    <location>
        <begin position="150"/>
        <end position="352"/>
    </location>
</feature>
<dbReference type="PANTHER" id="PTHR46112">
    <property type="entry name" value="AMINOPEPTIDASE"/>
    <property type="match status" value="1"/>
</dbReference>
<evidence type="ECO:0000259" key="4">
    <source>
        <dbReference type="Pfam" id="PF00557"/>
    </source>
</evidence>
<dbReference type="PANTHER" id="PTHR46112:SF2">
    <property type="entry name" value="XAA-PRO AMINOPEPTIDASE P-RELATED"/>
    <property type="match status" value="1"/>
</dbReference>
<dbReference type="SUPFAM" id="SSF53092">
    <property type="entry name" value="Creatinase/prolidase N-terminal domain"/>
    <property type="match status" value="1"/>
</dbReference>
<sequence>MRLHKLKNILEEHGLNSLIVSYEWNVNYYLKLPRASGTFIIVESEATPKVLTPALDLWRVSNHVKSKVEVLPYAGYELPGLDVKPITGKVSDWVINYLRSSKARKVGLDLSYVTSLNHELQMRLANEVEVVDVGPSIAAQRSVKEPEEVEHIKKALSIAETAFVRVLENGVLGRSEAEVSALIDSNMRLRGAEGIAFDTIVASGPNSAYPHAYPTDRVLTEGDLVVVDFGARVNSYCSDTTRSLRMGKVEPEAMKALEAVKEALLESTELIREGVQSSEPDSKARDVLRKYGLDKYFIHSLGHGVGVEVHEKPRLAQGSEDVLVEGMVVTVEPGVYIPGRYGVRLENLVLVRKSGYEVLNKLPLIF</sequence>
<dbReference type="AlphaFoldDB" id="A0A2R7Y7H0"/>
<dbReference type="CDD" id="cd01092">
    <property type="entry name" value="APP-like"/>
    <property type="match status" value="1"/>
</dbReference>
<evidence type="ECO:0000313" key="7">
    <source>
        <dbReference type="Proteomes" id="UP000244093"/>
    </source>
</evidence>
<evidence type="ECO:0000313" key="6">
    <source>
        <dbReference type="EMBL" id="PUA32812.1"/>
    </source>
</evidence>
<dbReference type="PROSITE" id="PS00491">
    <property type="entry name" value="PROLINE_PEPTIDASE"/>
    <property type="match status" value="1"/>
</dbReference>
<dbReference type="Gene3D" id="3.40.350.10">
    <property type="entry name" value="Creatinase/prolidase N-terminal domain"/>
    <property type="match status" value="1"/>
</dbReference>
<evidence type="ECO:0000256" key="1">
    <source>
        <dbReference type="ARBA" id="ARBA00022723"/>
    </source>
</evidence>
<dbReference type="SUPFAM" id="SSF55920">
    <property type="entry name" value="Creatinase/aminopeptidase"/>
    <property type="match status" value="1"/>
</dbReference>
<comment type="caution">
    <text evidence="6">The sequence shown here is derived from an EMBL/GenBank/DDBJ whole genome shotgun (WGS) entry which is preliminary data.</text>
</comment>
<dbReference type="InterPro" id="IPR000994">
    <property type="entry name" value="Pept_M24"/>
</dbReference>
<dbReference type="Pfam" id="PF00557">
    <property type="entry name" value="Peptidase_M24"/>
    <property type="match status" value="1"/>
</dbReference>
<dbReference type="GO" id="GO:0016787">
    <property type="term" value="F:hydrolase activity"/>
    <property type="evidence" value="ECO:0007669"/>
    <property type="project" value="UniProtKB-KW"/>
</dbReference>
<evidence type="ECO:0008006" key="8">
    <source>
        <dbReference type="Google" id="ProtNLM"/>
    </source>
</evidence>
<name>A0A2R7Y7H0_9CREN</name>
<dbReference type="InterPro" id="IPR029149">
    <property type="entry name" value="Creatin/AminoP/Spt16_N"/>
</dbReference>
<reference evidence="6" key="2">
    <citation type="journal article" date="2018" name="Syst. Appl. Microbiol.">
        <title>A new symbiotic nanoarchaeote (Candidatus Nanoclepta minutus) and its host (Zestosphaera tikiterensis gen. nov., sp. nov.) from a New Zealand hot spring.</title>
        <authorList>
            <person name="St John E."/>
            <person name="Liu Y."/>
            <person name="Podar M."/>
            <person name="Stott M.B."/>
            <person name="Meneghin J."/>
            <person name="Chen Z."/>
            <person name="Lagutin K."/>
            <person name="Mitchell K."/>
            <person name="Reysenbach A.L."/>
        </authorList>
    </citation>
    <scope>NUCLEOTIDE SEQUENCE [LARGE SCALE GENOMIC DNA]</scope>
    <source>
        <strain evidence="6">NZ3</strain>
    </source>
</reference>
<dbReference type="Gene3D" id="3.90.230.10">
    <property type="entry name" value="Creatinase/methionine aminopeptidase superfamily"/>
    <property type="match status" value="1"/>
</dbReference>
<dbReference type="InterPro" id="IPR036005">
    <property type="entry name" value="Creatinase/aminopeptidase-like"/>
</dbReference>
<comment type="similarity">
    <text evidence="3">Belongs to the peptidase M24B family.</text>
</comment>
<evidence type="ECO:0000256" key="3">
    <source>
        <dbReference type="RuleBase" id="RU000590"/>
    </source>
</evidence>
<dbReference type="Pfam" id="PF01321">
    <property type="entry name" value="Creatinase_N"/>
    <property type="match status" value="1"/>
</dbReference>
<feature type="domain" description="Creatinase N-terminal" evidence="5">
    <location>
        <begin position="2"/>
        <end position="143"/>
    </location>
</feature>
<proteinExistence type="inferred from homology"/>
<dbReference type="EMBL" id="NBVN01000003">
    <property type="protein sequence ID" value="PUA32812.1"/>
    <property type="molecule type" value="Genomic_DNA"/>
</dbReference>
<keyword evidence="2" id="KW-0378">Hydrolase</keyword>
<accession>A0A2R7Y7H0</accession>
<gene>
    <name evidence="6" type="ORF">B7O98_05080</name>
</gene>
<reference evidence="6" key="1">
    <citation type="submission" date="2017-04" db="EMBL/GenBank/DDBJ databases">
        <authorList>
            <person name="Afonso C.L."/>
            <person name="Miller P.J."/>
            <person name="Scott M.A."/>
            <person name="Spackman E."/>
            <person name="Goraichik I."/>
            <person name="Dimitrov K.M."/>
            <person name="Suarez D.L."/>
            <person name="Swayne D.E."/>
        </authorList>
    </citation>
    <scope>NUCLEOTIDE SEQUENCE</scope>
    <source>
        <strain evidence="6">NZ3</strain>
    </source>
</reference>
<dbReference type="Proteomes" id="UP000244093">
    <property type="component" value="Unassembled WGS sequence"/>
</dbReference>
<evidence type="ECO:0000259" key="5">
    <source>
        <dbReference type="Pfam" id="PF01321"/>
    </source>
</evidence>